<feature type="region of interest" description="Disordered" evidence="1">
    <location>
        <begin position="78"/>
        <end position="113"/>
    </location>
</feature>
<evidence type="ECO:0000313" key="3">
    <source>
        <dbReference type="Proteomes" id="UP000550707"/>
    </source>
</evidence>
<dbReference type="AlphaFoldDB" id="A0A7J8FA99"/>
<reference evidence="2 3" key="1">
    <citation type="journal article" date="2020" name="Nature">
        <title>Six reference-quality genomes reveal evolution of bat adaptations.</title>
        <authorList>
            <person name="Jebb D."/>
            <person name="Huang Z."/>
            <person name="Pippel M."/>
            <person name="Hughes G.M."/>
            <person name="Lavrichenko K."/>
            <person name="Devanna P."/>
            <person name="Winkler S."/>
            <person name="Jermiin L.S."/>
            <person name="Skirmuntt E.C."/>
            <person name="Katzourakis A."/>
            <person name="Burkitt-Gray L."/>
            <person name="Ray D.A."/>
            <person name="Sullivan K.A.M."/>
            <person name="Roscito J.G."/>
            <person name="Kirilenko B.M."/>
            <person name="Davalos L.M."/>
            <person name="Corthals A.P."/>
            <person name="Power M.L."/>
            <person name="Jones G."/>
            <person name="Ransome R.D."/>
            <person name="Dechmann D.K.N."/>
            <person name="Locatelli A.G."/>
            <person name="Puechmaille S.J."/>
            <person name="Fedrigo O."/>
            <person name="Jarvis E.D."/>
            <person name="Hiller M."/>
            <person name="Vernes S.C."/>
            <person name="Myers E.W."/>
            <person name="Teeling E.C."/>
        </authorList>
    </citation>
    <scope>NUCLEOTIDE SEQUENCE [LARGE SCALE GENOMIC DNA]</scope>
    <source>
        <strain evidence="2">MMolMol1</strain>
        <tissue evidence="2">Muscle</tissue>
    </source>
</reference>
<dbReference type="Proteomes" id="UP000550707">
    <property type="component" value="Unassembled WGS sequence"/>
</dbReference>
<dbReference type="InParanoid" id="A0A7J8FA99"/>
<evidence type="ECO:0000256" key="1">
    <source>
        <dbReference type="SAM" id="MobiDB-lite"/>
    </source>
</evidence>
<evidence type="ECO:0000313" key="2">
    <source>
        <dbReference type="EMBL" id="KAF6444319.1"/>
    </source>
</evidence>
<protein>
    <submittedName>
        <fullName evidence="2">Uncharacterized protein</fullName>
    </submittedName>
</protein>
<proteinExistence type="predicted"/>
<gene>
    <name evidence="2" type="ORF">HJG59_008610</name>
</gene>
<name>A0A7J8FA99_MOLMO</name>
<keyword evidence="3" id="KW-1185">Reference proteome</keyword>
<sequence>MTAPGALVGTYCPSGRHPGSLAGRGLGGCLEPKDSQALWAKLGVFVWVLDSQAETCAALRGPITGGAAPALYRGSPQLRPQEVSTEGCKGQSCPAQRASARSGQAKGPASGAIPVSSRGAGWLPTPGSEAHKSWLMVGHHSPLGCSFRTTQTCWGPHFSAVDPA</sequence>
<comment type="caution">
    <text evidence="2">The sequence shown here is derived from an EMBL/GenBank/DDBJ whole genome shotgun (WGS) entry which is preliminary data.</text>
</comment>
<dbReference type="EMBL" id="JACASF010000012">
    <property type="protein sequence ID" value="KAF6444319.1"/>
    <property type="molecule type" value="Genomic_DNA"/>
</dbReference>
<accession>A0A7J8FA99</accession>
<organism evidence="2 3">
    <name type="scientific">Molossus molossus</name>
    <name type="common">Pallas' mastiff bat</name>
    <name type="synonym">Vespertilio molossus</name>
    <dbReference type="NCBI Taxonomy" id="27622"/>
    <lineage>
        <taxon>Eukaryota</taxon>
        <taxon>Metazoa</taxon>
        <taxon>Chordata</taxon>
        <taxon>Craniata</taxon>
        <taxon>Vertebrata</taxon>
        <taxon>Euteleostomi</taxon>
        <taxon>Mammalia</taxon>
        <taxon>Eutheria</taxon>
        <taxon>Laurasiatheria</taxon>
        <taxon>Chiroptera</taxon>
        <taxon>Yangochiroptera</taxon>
        <taxon>Molossidae</taxon>
        <taxon>Molossus</taxon>
    </lineage>
</organism>